<dbReference type="InterPro" id="IPR015915">
    <property type="entry name" value="Kelch-typ_b-propeller"/>
</dbReference>
<keyword evidence="1" id="KW-0880">Kelch repeat</keyword>
<dbReference type="PANTHER" id="PTHR46260">
    <property type="entry name" value="RING-TYPE DOMAIN-CONTAINING PROTEIN"/>
    <property type="match status" value="1"/>
</dbReference>
<keyword evidence="4" id="KW-1185">Reference proteome</keyword>
<dbReference type="InterPro" id="IPR051746">
    <property type="entry name" value="Kelch_domain_containing_8"/>
</dbReference>
<sequence length="720" mass="80191">MSNSTPYLNRVVGQLLLSNKILNNKKIIYSTDLTEEELDDLVNKGFISKLNSSSDFEDASSIIVEGLQSLDVSLPISLYRMKSVVYGDNIYIFAGNEYPTKASSEALLQFDGFTLKSVADTVISREDGVAFLQSDSTVNLLSYTPADYFGSASQKINLLGGAITDNTLVNPLLKFYSSCEDDKYLYLIGGINPDNTNNVKVYRIEKANPVAFEVIGSLKEIRSLSACTVYKNSIYIIGGVQIQNGVYQGINTVEIFNLDLKESELQTLRIPNDLGFYAFFQTQLDSGRFLIAGGCFTEKQYSSAIYELSLEYLVWRKSVETLPSPLAYGACQQLGGYAYFIGGLCTTNESYRSILKYRFSNLPIPDPNLQATQLIIRHDSNNLSRRLITLEAYLYMSNGVIRTVSNNYDITWTIKSTKDLKISFPVKGNKNIIEVNGEGSLEAYASMSDTKSTSLTIPIYDIKSLEIYGDDSIILGSIRQYKALARYSNGALEDLKEDYYWQIINRSLVRFDNTSLITAVATGDFSLTAKFEKFQVTKDVNIYDRYSEIETIITDPRETYRVGQTIQLDVQALSTSEVKKSIMADDDVTMTILSKDQIQTTNNILGQYSLVKAGNGSIISRWEELNSYINIVIEEEILELRVQAPIRISKGDRFVVSVFVTFLTTGTSQILDISKVTFASDTPAVLSINALGQIVGEGLGESEISVIFEDKRASTIIIVE</sequence>
<dbReference type="EMBL" id="RCZD01000008">
    <property type="protein sequence ID" value="TPG60102.1"/>
    <property type="molecule type" value="Genomic_DNA"/>
</dbReference>
<dbReference type="Gene3D" id="2.60.40.1080">
    <property type="match status" value="1"/>
</dbReference>
<name>A0A502GEQ6_9GAMM</name>
<evidence type="ECO:0000313" key="3">
    <source>
        <dbReference type="EMBL" id="TPG60102.1"/>
    </source>
</evidence>
<evidence type="ECO:0000256" key="2">
    <source>
        <dbReference type="ARBA" id="ARBA00022737"/>
    </source>
</evidence>
<dbReference type="PANTHER" id="PTHR46260:SF3">
    <property type="entry name" value="RING-TYPE DOMAIN-CONTAINING PROTEIN"/>
    <property type="match status" value="1"/>
</dbReference>
<proteinExistence type="predicted"/>
<gene>
    <name evidence="3" type="ORF">EAH77_16165</name>
</gene>
<dbReference type="SUPFAM" id="SSF117281">
    <property type="entry name" value="Kelch motif"/>
    <property type="match status" value="1"/>
</dbReference>
<comment type="caution">
    <text evidence="3">The sequence shown here is derived from an EMBL/GenBank/DDBJ whole genome shotgun (WGS) entry which is preliminary data.</text>
</comment>
<keyword evidence="2" id="KW-0677">Repeat</keyword>
<organism evidence="3 4">
    <name type="scientific">Ewingella americana</name>
    <dbReference type="NCBI Taxonomy" id="41202"/>
    <lineage>
        <taxon>Bacteria</taxon>
        <taxon>Pseudomonadati</taxon>
        <taxon>Pseudomonadota</taxon>
        <taxon>Gammaproteobacteria</taxon>
        <taxon>Enterobacterales</taxon>
        <taxon>Yersiniaceae</taxon>
        <taxon>Ewingella</taxon>
    </lineage>
</organism>
<dbReference type="OrthoDB" id="6328960at2"/>
<protein>
    <recommendedName>
        <fullName evidence="5">BIG2 domain-containing protein</fullName>
    </recommendedName>
</protein>
<accession>A0A502GEQ6</accession>
<reference evidence="3 4" key="1">
    <citation type="journal article" date="2019" name="Environ. Microbiol.">
        <title>Species interactions and distinct microbial communities in high Arctic permafrost affected cryosols are associated with the CH4 and CO2 gas fluxes.</title>
        <authorList>
            <person name="Altshuler I."/>
            <person name="Hamel J."/>
            <person name="Turney S."/>
            <person name="Magnuson E."/>
            <person name="Levesque R."/>
            <person name="Greer C."/>
            <person name="Whyte L.G."/>
        </authorList>
    </citation>
    <scope>NUCLEOTIDE SEQUENCE [LARGE SCALE GENOMIC DNA]</scope>
    <source>
        <strain evidence="3 4">E4</strain>
    </source>
</reference>
<evidence type="ECO:0000256" key="1">
    <source>
        <dbReference type="ARBA" id="ARBA00022441"/>
    </source>
</evidence>
<evidence type="ECO:0008006" key="5">
    <source>
        <dbReference type="Google" id="ProtNLM"/>
    </source>
</evidence>
<evidence type="ECO:0000313" key="4">
    <source>
        <dbReference type="Proteomes" id="UP000317663"/>
    </source>
</evidence>
<dbReference type="Gene3D" id="2.120.10.80">
    <property type="entry name" value="Kelch-type beta propeller"/>
    <property type="match status" value="1"/>
</dbReference>
<dbReference type="Proteomes" id="UP000317663">
    <property type="component" value="Unassembled WGS sequence"/>
</dbReference>
<dbReference type="AlphaFoldDB" id="A0A502GEQ6"/>
<dbReference type="RefSeq" id="WP_140473829.1">
    <property type="nucleotide sequence ID" value="NZ_RCZD01000008.1"/>
</dbReference>